<organism evidence="3 4">
    <name type="scientific">Monilinia fructigena</name>
    <dbReference type="NCBI Taxonomy" id="38457"/>
    <lineage>
        <taxon>Eukaryota</taxon>
        <taxon>Fungi</taxon>
        <taxon>Dikarya</taxon>
        <taxon>Ascomycota</taxon>
        <taxon>Pezizomycotina</taxon>
        <taxon>Leotiomycetes</taxon>
        <taxon>Helotiales</taxon>
        <taxon>Sclerotiniaceae</taxon>
        <taxon>Monilinia</taxon>
    </lineage>
</organism>
<dbReference type="SMART" id="SM00239">
    <property type="entry name" value="C2"/>
    <property type="match status" value="2"/>
</dbReference>
<dbReference type="Pfam" id="PF00168">
    <property type="entry name" value="C2"/>
    <property type="match status" value="2"/>
</dbReference>
<evidence type="ECO:0000256" key="1">
    <source>
        <dbReference type="SAM" id="MobiDB-lite"/>
    </source>
</evidence>
<feature type="region of interest" description="Disordered" evidence="1">
    <location>
        <begin position="429"/>
        <end position="462"/>
    </location>
</feature>
<dbReference type="PANTHER" id="PTHR46980:SF2">
    <property type="entry name" value="TRICALBIN-1-RELATED"/>
    <property type="match status" value="1"/>
</dbReference>
<dbReference type="InterPro" id="IPR056910">
    <property type="entry name" value="TCB1-3_C2"/>
</dbReference>
<dbReference type="PANTHER" id="PTHR46980">
    <property type="entry name" value="TRICALBIN-1-RELATED"/>
    <property type="match status" value="1"/>
</dbReference>
<dbReference type="SUPFAM" id="SSF49562">
    <property type="entry name" value="C2 domain (Calcium/lipid-binding domain, CaLB)"/>
    <property type="match status" value="2"/>
</dbReference>
<dbReference type="Pfam" id="PF24920">
    <property type="entry name" value="C2_TCB1"/>
    <property type="match status" value="1"/>
</dbReference>
<gene>
    <name evidence="3" type="ORF">DID88_004962</name>
</gene>
<feature type="domain" description="C2" evidence="2">
    <location>
        <begin position="111"/>
        <end position="249"/>
    </location>
</feature>
<feature type="region of interest" description="Disordered" evidence="1">
    <location>
        <begin position="1"/>
        <end position="22"/>
    </location>
</feature>
<dbReference type="InterPro" id="IPR000008">
    <property type="entry name" value="C2_dom"/>
</dbReference>
<dbReference type="EMBL" id="QKRW01000024">
    <property type="protein sequence ID" value="RAL62396.1"/>
    <property type="molecule type" value="Genomic_DNA"/>
</dbReference>
<feature type="compositionally biased region" description="Pro residues" evidence="1">
    <location>
        <begin position="269"/>
        <end position="283"/>
    </location>
</feature>
<dbReference type="AlphaFoldDB" id="A0A395IQQ4"/>
<dbReference type="InterPro" id="IPR035892">
    <property type="entry name" value="C2_domain_sf"/>
</dbReference>
<sequence length="472" mass="50754">MAAKLAEGEQEQEETTKEKQLPKIHLTPEELLKYESGLIIFKIIDCDVTRSNVHVEVVVDDMAFPSYSSSTIKTKKMTLDEIGDCFCLNNPTILKLRDEEGHTNNIKVSLKYIPVKMELDPSESINNMGKLRVDVLDAADLPSADRNGYSDPYCKFEFNGNSVFKTKVQKKTLHPAWNEFFELDGSSTFSGTFATPGKIVTGVAGAPIKGVGFAAHGVGKGASFIRHGFKSKKKDEDELNGSAVTELENDVPVTNSTGGLRRAGGLPGSGPPIPEINPPVTPPEPHHGRTKSFGAASGHSGMFGSPGTTCGPVGIANFTIVSASGFPPSSSVMVYVKTLGGKPKVIHKTDHIKSPTGTVIFNEKKESFKCTTSADATFQVSVKAHNTFGSDDDLGEGVLVVDETGTMQEKQVRCGAGYIMVKSNFIMSSTENGSESPKARTSFGRSLLSKKEPGRTSRDITHPLVHTALDRI</sequence>
<dbReference type="CDD" id="cd00030">
    <property type="entry name" value="C2"/>
    <property type="match status" value="1"/>
</dbReference>
<evidence type="ECO:0000259" key="2">
    <source>
        <dbReference type="PROSITE" id="PS50004"/>
    </source>
</evidence>
<accession>A0A395IQQ4</accession>
<keyword evidence="4" id="KW-1185">Reference proteome</keyword>
<protein>
    <recommendedName>
        <fullName evidence="2">C2 domain-containing protein</fullName>
    </recommendedName>
</protein>
<comment type="caution">
    <text evidence="3">The sequence shown here is derived from an EMBL/GenBank/DDBJ whole genome shotgun (WGS) entry which is preliminary data.</text>
</comment>
<evidence type="ECO:0000313" key="3">
    <source>
        <dbReference type="EMBL" id="RAL62396.1"/>
    </source>
</evidence>
<name>A0A395IQQ4_9HELO</name>
<proteinExistence type="predicted"/>
<dbReference type="OrthoDB" id="1029639at2759"/>
<dbReference type="InterPro" id="IPR052455">
    <property type="entry name" value="Tricalbin_domain"/>
</dbReference>
<reference evidence="3 4" key="1">
    <citation type="submission" date="2018-06" db="EMBL/GenBank/DDBJ databases">
        <title>Genome Sequence of the Brown Rot Fungal Pathogen Monilinia fructigena.</title>
        <authorList>
            <person name="Landi L."/>
            <person name="De Miccolis Angelini R.M."/>
            <person name="Pollastro S."/>
            <person name="Abate D."/>
            <person name="Faretra F."/>
            <person name="Romanazzi G."/>
        </authorList>
    </citation>
    <scope>NUCLEOTIDE SEQUENCE [LARGE SCALE GENOMIC DNA]</scope>
    <source>
        <strain evidence="3 4">Mfrg269</strain>
    </source>
</reference>
<evidence type="ECO:0000313" key="4">
    <source>
        <dbReference type="Proteomes" id="UP000249056"/>
    </source>
</evidence>
<dbReference type="PROSITE" id="PS50004">
    <property type="entry name" value="C2"/>
    <property type="match status" value="1"/>
</dbReference>
<feature type="region of interest" description="Disordered" evidence="1">
    <location>
        <begin position="235"/>
        <end position="300"/>
    </location>
</feature>
<feature type="compositionally biased region" description="Basic and acidic residues" evidence="1">
    <location>
        <begin position="449"/>
        <end position="461"/>
    </location>
</feature>
<dbReference type="Gene3D" id="2.60.40.150">
    <property type="entry name" value="C2 domain"/>
    <property type="match status" value="2"/>
</dbReference>
<dbReference type="Proteomes" id="UP000249056">
    <property type="component" value="Unassembled WGS sequence"/>
</dbReference>